<name>A0ACB8AER1_9AGAM</name>
<proteinExistence type="predicted"/>
<reference evidence="1" key="1">
    <citation type="journal article" date="2021" name="New Phytol.">
        <title>Evolutionary innovations through gain and loss of genes in the ectomycorrhizal Boletales.</title>
        <authorList>
            <person name="Wu G."/>
            <person name="Miyauchi S."/>
            <person name="Morin E."/>
            <person name="Kuo A."/>
            <person name="Drula E."/>
            <person name="Varga T."/>
            <person name="Kohler A."/>
            <person name="Feng B."/>
            <person name="Cao Y."/>
            <person name="Lipzen A."/>
            <person name="Daum C."/>
            <person name="Hundley H."/>
            <person name="Pangilinan J."/>
            <person name="Johnson J."/>
            <person name="Barry K."/>
            <person name="LaButti K."/>
            <person name="Ng V."/>
            <person name="Ahrendt S."/>
            <person name="Min B."/>
            <person name="Choi I.G."/>
            <person name="Park H."/>
            <person name="Plett J.M."/>
            <person name="Magnuson J."/>
            <person name="Spatafora J.W."/>
            <person name="Nagy L.G."/>
            <person name="Henrissat B."/>
            <person name="Grigoriev I.V."/>
            <person name="Yang Z.L."/>
            <person name="Xu J."/>
            <person name="Martin F.M."/>
        </authorList>
    </citation>
    <scope>NUCLEOTIDE SEQUENCE</scope>
    <source>
        <strain evidence="1">ATCC 28755</strain>
    </source>
</reference>
<gene>
    <name evidence="1" type="ORF">BJ138DRAFT_1150105</name>
</gene>
<protein>
    <submittedName>
        <fullName evidence="1">Uncharacterized protein</fullName>
    </submittedName>
</protein>
<evidence type="ECO:0000313" key="2">
    <source>
        <dbReference type="Proteomes" id="UP000790377"/>
    </source>
</evidence>
<comment type="caution">
    <text evidence="1">The sequence shown here is derived from an EMBL/GenBank/DDBJ whole genome shotgun (WGS) entry which is preliminary data.</text>
</comment>
<dbReference type="Proteomes" id="UP000790377">
    <property type="component" value="Unassembled WGS sequence"/>
</dbReference>
<sequence>MTERLDTYNLDFALSPDDRKLAVSSYTSLHIYDVNTGALLLSSHRLLLGTSVIGWSPNGDWLLTDTQDDGMASFIMWRATDGAVEPITAQITLDCHYYDAYRYIKFSGNTVVCVNKVTSDITIYHLENGLLEVRVRKHHQDCGIPLALSLDTRLFACTTRDGTCVIIRDTISTNIIGGPLRINNGEKIVSLDFASNGKQLLAVCNYTTIQVWDVEAAMAQYRVANSQTEDTSSAPNEGPSTNTPAAPRNTPRARSNSSDSSILNVSSLDIEYYQPNFCVSLTRASTFTQLPVSDVATPSATLSMPTPTPTPYTRRREGRKPIEFDSLLDLPATDTPVPLHEPSTAPKPPPDPQKSGKSADHPVVVPTAVDRSRRRARFTGLWARIRRRRKSGPTAEQVPRARKNKMNPESITLRDLSDSPVLPPAPATTNHSEIVEVAAGRFDDRLIIAPPRKKKKGKLPAGPPLQATENAEVTTR</sequence>
<keyword evidence="2" id="KW-1185">Reference proteome</keyword>
<organism evidence="1 2">
    <name type="scientific">Hygrophoropsis aurantiaca</name>
    <dbReference type="NCBI Taxonomy" id="72124"/>
    <lineage>
        <taxon>Eukaryota</taxon>
        <taxon>Fungi</taxon>
        <taxon>Dikarya</taxon>
        <taxon>Basidiomycota</taxon>
        <taxon>Agaricomycotina</taxon>
        <taxon>Agaricomycetes</taxon>
        <taxon>Agaricomycetidae</taxon>
        <taxon>Boletales</taxon>
        <taxon>Coniophorineae</taxon>
        <taxon>Hygrophoropsidaceae</taxon>
        <taxon>Hygrophoropsis</taxon>
    </lineage>
</organism>
<evidence type="ECO:0000313" key="1">
    <source>
        <dbReference type="EMBL" id="KAH7911647.1"/>
    </source>
</evidence>
<accession>A0ACB8AER1</accession>
<dbReference type="EMBL" id="MU267671">
    <property type="protein sequence ID" value="KAH7911647.1"/>
    <property type="molecule type" value="Genomic_DNA"/>
</dbReference>